<dbReference type="SUPFAM" id="SSF47370">
    <property type="entry name" value="Bromodomain"/>
    <property type="match status" value="1"/>
</dbReference>
<evidence type="ECO:0000259" key="3">
    <source>
        <dbReference type="Pfam" id="PF00439"/>
    </source>
</evidence>
<name>A0A6I9R6H3_ELAGV</name>
<dbReference type="InterPro" id="IPR036427">
    <property type="entry name" value="Bromodomain-like_sf"/>
</dbReference>
<protein>
    <submittedName>
        <fullName evidence="5">Uncharacterized protein LOC105044864</fullName>
    </submittedName>
</protein>
<feature type="region of interest" description="Disordered" evidence="2">
    <location>
        <begin position="472"/>
        <end position="547"/>
    </location>
</feature>
<dbReference type="CDD" id="cd04369">
    <property type="entry name" value="Bromodomain"/>
    <property type="match status" value="1"/>
</dbReference>
<dbReference type="Pfam" id="PF00439">
    <property type="entry name" value="Bromodomain"/>
    <property type="match status" value="1"/>
</dbReference>
<dbReference type="OrthoDB" id="21449at2759"/>
<keyword evidence="1" id="KW-0103">Bromodomain</keyword>
<gene>
    <name evidence="5" type="primary">LOC105044864</name>
</gene>
<dbReference type="Gene3D" id="1.20.920.10">
    <property type="entry name" value="Bromodomain-like"/>
    <property type="match status" value="1"/>
</dbReference>
<dbReference type="AlphaFoldDB" id="A0A6I9R6H3"/>
<dbReference type="FunCoup" id="A0A6I9R6H3">
    <property type="interactions" value="102"/>
</dbReference>
<sequence length="560" mass="62594">MAEGGRRRSARLLALEEKKNKKEAHVSMDLVQATSDGQERMQKRGRKLETAKIYEEAQYPQQVLPTHHAINNSTLRKCESEIIECILNLIQAKDGKNLFYLPKDFQIKKKTVRKPDNFATIRAKFQEGIYRSLKNFEADIYSVFHKAKSNAPDATTFQKAEELKMEVKLALECLKNNKTSCEKLSEWSQRYFNTAEEVRKDGNLSTLIKAAKPQHPQDSVECSNPCTEERRYTYQPGNDSSEPIVSMVYKQAVQLVYNKNGPSYEESLTNYVKDAGHQAEQAAEHTSQEYAQCKEAQSMPFHWTPYTSSDTTSFFPQFASCSSNPSFSRSAAADIAARDTHFSPTAATISTITSGQPFPSAGTNEKLGLDLNEGPSCKLETDELLRTFSQIGMAEFSKRNENILTSTASQIMEPNQSFSPFLNGEKDCAMTTATPSYTIASPMSHLGQYVRWEPARRMSIYDILFLQSQRGDGDSEKLEQNGLAGPKPNPHLVPHASSSGYFSFREYTRSDPKSSKQKGLAVSEPRGHLAPTGSSSGNHGFGPYVSTSSTFNPRTLNLFK</sequence>
<evidence type="ECO:0000256" key="2">
    <source>
        <dbReference type="SAM" id="MobiDB-lite"/>
    </source>
</evidence>
<reference evidence="5" key="1">
    <citation type="submission" date="2025-08" db="UniProtKB">
        <authorList>
            <consortium name="RefSeq"/>
        </authorList>
    </citation>
    <scope>IDENTIFICATION</scope>
</reference>
<dbReference type="InParanoid" id="A0A6I9R6H3"/>
<keyword evidence="4" id="KW-1185">Reference proteome</keyword>
<dbReference type="RefSeq" id="XP_010921208.1">
    <property type="nucleotide sequence ID" value="XM_010922906.3"/>
</dbReference>
<feature type="domain" description="Bromo" evidence="3">
    <location>
        <begin position="110"/>
        <end position="153"/>
    </location>
</feature>
<dbReference type="Proteomes" id="UP000504607">
    <property type="component" value="Chromosome 5"/>
</dbReference>
<evidence type="ECO:0000313" key="4">
    <source>
        <dbReference type="Proteomes" id="UP000504607"/>
    </source>
</evidence>
<dbReference type="InterPro" id="IPR001487">
    <property type="entry name" value="Bromodomain"/>
</dbReference>
<accession>A0A6I9R6H3</accession>
<organism evidence="4 5">
    <name type="scientific">Elaeis guineensis var. tenera</name>
    <name type="common">Oil palm</name>
    <dbReference type="NCBI Taxonomy" id="51953"/>
    <lineage>
        <taxon>Eukaryota</taxon>
        <taxon>Viridiplantae</taxon>
        <taxon>Streptophyta</taxon>
        <taxon>Embryophyta</taxon>
        <taxon>Tracheophyta</taxon>
        <taxon>Spermatophyta</taxon>
        <taxon>Magnoliopsida</taxon>
        <taxon>Liliopsida</taxon>
        <taxon>Arecaceae</taxon>
        <taxon>Arecoideae</taxon>
        <taxon>Cocoseae</taxon>
        <taxon>Elaeidinae</taxon>
        <taxon>Elaeis</taxon>
    </lineage>
</organism>
<evidence type="ECO:0000256" key="1">
    <source>
        <dbReference type="ARBA" id="ARBA00023117"/>
    </source>
</evidence>
<proteinExistence type="predicted"/>
<evidence type="ECO:0000313" key="5">
    <source>
        <dbReference type="RefSeq" id="XP_010921208.1"/>
    </source>
</evidence>